<evidence type="ECO:0000313" key="7">
    <source>
        <dbReference type="Proteomes" id="UP000235371"/>
    </source>
</evidence>
<dbReference type="GO" id="GO:0003677">
    <property type="term" value="F:DNA binding"/>
    <property type="evidence" value="ECO:0007669"/>
    <property type="project" value="UniProtKB-UniRule"/>
</dbReference>
<evidence type="ECO:0000256" key="1">
    <source>
        <dbReference type="ARBA" id="ARBA00023125"/>
    </source>
</evidence>
<dbReference type="InterPro" id="IPR036910">
    <property type="entry name" value="HMG_box_dom_sf"/>
</dbReference>
<dbReference type="OrthoDB" id="1919336at2759"/>
<dbReference type="InterPro" id="IPR051965">
    <property type="entry name" value="ChromReg_NeuronalGeneExpr"/>
</dbReference>
<sequence length="213" mass="24394">MTELADIFAELGISHYLHDFLEQGFDTWETILDITESDFDALGVKLGHRRKLQRKIANSRGLSSDRALASPRHTPSDDRSSEENRAVGCKVDSKNESTPVQGAKRKYRRHPKPDENAPERPPSAYVIFSNKMREELKGRNLSFTEIAKLVGENWQNLAPAEKEPYEQQAFSAKERYNNELAEYKKTNNYKEYAQYLADFKARQSTQSQGTSCN</sequence>
<dbReference type="RefSeq" id="XP_024729011.1">
    <property type="nucleotide sequence ID" value="XM_024871345.1"/>
</dbReference>
<dbReference type="InParanoid" id="A0A2J6SMV5"/>
<dbReference type="GeneID" id="36579427"/>
<protein>
    <submittedName>
        <fullName evidence="6">HMG-box</fullName>
    </submittedName>
</protein>
<evidence type="ECO:0000259" key="5">
    <source>
        <dbReference type="PROSITE" id="PS50118"/>
    </source>
</evidence>
<organism evidence="6 7">
    <name type="scientific">Hyaloscypha bicolor E</name>
    <dbReference type="NCBI Taxonomy" id="1095630"/>
    <lineage>
        <taxon>Eukaryota</taxon>
        <taxon>Fungi</taxon>
        <taxon>Dikarya</taxon>
        <taxon>Ascomycota</taxon>
        <taxon>Pezizomycotina</taxon>
        <taxon>Leotiomycetes</taxon>
        <taxon>Helotiales</taxon>
        <taxon>Hyaloscyphaceae</taxon>
        <taxon>Hyaloscypha</taxon>
        <taxon>Hyaloscypha bicolor</taxon>
    </lineage>
</organism>
<evidence type="ECO:0000256" key="3">
    <source>
        <dbReference type="PROSITE-ProRule" id="PRU00267"/>
    </source>
</evidence>
<evidence type="ECO:0000256" key="2">
    <source>
        <dbReference type="ARBA" id="ARBA00023242"/>
    </source>
</evidence>
<gene>
    <name evidence="6" type="ORF">K444DRAFT_253488</name>
</gene>
<feature type="region of interest" description="Disordered" evidence="4">
    <location>
        <begin position="57"/>
        <end position="122"/>
    </location>
</feature>
<dbReference type="GO" id="GO:0005634">
    <property type="term" value="C:nucleus"/>
    <property type="evidence" value="ECO:0007669"/>
    <property type="project" value="UniProtKB-UniRule"/>
</dbReference>
<dbReference type="Proteomes" id="UP000235371">
    <property type="component" value="Unassembled WGS sequence"/>
</dbReference>
<proteinExistence type="predicted"/>
<evidence type="ECO:0000313" key="6">
    <source>
        <dbReference type="EMBL" id="PMD52107.1"/>
    </source>
</evidence>
<dbReference type="Pfam" id="PF00505">
    <property type="entry name" value="HMG_box"/>
    <property type="match status" value="1"/>
</dbReference>
<dbReference type="PANTHER" id="PTHR46040:SF3">
    <property type="entry name" value="HIGH MOBILITY GROUP PROTEIN 2"/>
    <property type="match status" value="1"/>
</dbReference>
<dbReference type="AlphaFoldDB" id="A0A2J6SMV5"/>
<dbReference type="InterPro" id="IPR009071">
    <property type="entry name" value="HMG_box_dom"/>
</dbReference>
<dbReference type="SUPFAM" id="SSF47095">
    <property type="entry name" value="HMG-box"/>
    <property type="match status" value="1"/>
</dbReference>
<feature type="DNA-binding region" description="HMG box" evidence="3">
    <location>
        <begin position="118"/>
        <end position="184"/>
    </location>
</feature>
<dbReference type="Gene3D" id="1.10.150.50">
    <property type="entry name" value="Transcription Factor, Ets-1"/>
    <property type="match status" value="1"/>
</dbReference>
<dbReference type="EMBL" id="KZ613912">
    <property type="protein sequence ID" value="PMD52107.1"/>
    <property type="molecule type" value="Genomic_DNA"/>
</dbReference>
<dbReference type="STRING" id="1095630.A0A2J6SMV5"/>
<dbReference type="PROSITE" id="PS50118">
    <property type="entry name" value="HMG_BOX_2"/>
    <property type="match status" value="1"/>
</dbReference>
<dbReference type="SMART" id="SM00454">
    <property type="entry name" value="SAM"/>
    <property type="match status" value="1"/>
</dbReference>
<dbReference type="SMART" id="SM00398">
    <property type="entry name" value="HMG"/>
    <property type="match status" value="1"/>
</dbReference>
<keyword evidence="7" id="KW-1185">Reference proteome</keyword>
<dbReference type="Pfam" id="PF00536">
    <property type="entry name" value="SAM_1"/>
    <property type="match status" value="1"/>
</dbReference>
<dbReference type="InterPro" id="IPR001660">
    <property type="entry name" value="SAM"/>
</dbReference>
<dbReference type="SUPFAM" id="SSF47769">
    <property type="entry name" value="SAM/Pointed domain"/>
    <property type="match status" value="1"/>
</dbReference>
<feature type="compositionally biased region" description="Basic and acidic residues" evidence="4">
    <location>
        <begin position="74"/>
        <end position="95"/>
    </location>
</feature>
<keyword evidence="1 3" id="KW-0238">DNA-binding</keyword>
<evidence type="ECO:0000256" key="4">
    <source>
        <dbReference type="SAM" id="MobiDB-lite"/>
    </source>
</evidence>
<dbReference type="GO" id="GO:0010468">
    <property type="term" value="P:regulation of gene expression"/>
    <property type="evidence" value="ECO:0007669"/>
    <property type="project" value="TreeGrafter"/>
</dbReference>
<accession>A0A2J6SMV5</accession>
<keyword evidence="2 3" id="KW-0539">Nucleus</keyword>
<dbReference type="Gene3D" id="1.10.30.10">
    <property type="entry name" value="High mobility group box domain"/>
    <property type="match status" value="1"/>
</dbReference>
<reference evidence="6 7" key="1">
    <citation type="submission" date="2016-04" db="EMBL/GenBank/DDBJ databases">
        <title>A degradative enzymes factory behind the ericoid mycorrhizal symbiosis.</title>
        <authorList>
            <consortium name="DOE Joint Genome Institute"/>
            <person name="Martino E."/>
            <person name="Morin E."/>
            <person name="Grelet G."/>
            <person name="Kuo A."/>
            <person name="Kohler A."/>
            <person name="Daghino S."/>
            <person name="Barry K."/>
            <person name="Choi C."/>
            <person name="Cichocki N."/>
            <person name="Clum A."/>
            <person name="Copeland A."/>
            <person name="Hainaut M."/>
            <person name="Haridas S."/>
            <person name="Labutti K."/>
            <person name="Lindquist E."/>
            <person name="Lipzen A."/>
            <person name="Khouja H.-R."/>
            <person name="Murat C."/>
            <person name="Ohm R."/>
            <person name="Olson A."/>
            <person name="Spatafora J."/>
            <person name="Veneault-Fourrey C."/>
            <person name="Henrissat B."/>
            <person name="Grigoriev I."/>
            <person name="Martin F."/>
            <person name="Perotto S."/>
        </authorList>
    </citation>
    <scope>NUCLEOTIDE SEQUENCE [LARGE SCALE GENOMIC DNA]</scope>
    <source>
        <strain evidence="6 7">E</strain>
    </source>
</reference>
<dbReference type="PANTHER" id="PTHR46040">
    <property type="entry name" value="HIGH MOBILITY GROUP PROTEIN 2"/>
    <property type="match status" value="1"/>
</dbReference>
<dbReference type="InterPro" id="IPR013761">
    <property type="entry name" value="SAM/pointed_sf"/>
</dbReference>
<name>A0A2J6SMV5_9HELO</name>
<feature type="domain" description="HMG box" evidence="5">
    <location>
        <begin position="118"/>
        <end position="184"/>
    </location>
</feature>